<dbReference type="OrthoDB" id="2537141at2759"/>
<feature type="compositionally biased region" description="Basic residues" evidence="1">
    <location>
        <begin position="313"/>
        <end position="326"/>
    </location>
</feature>
<name>A0A9P7FSL7_9AGAR</name>
<feature type="region of interest" description="Disordered" evidence="1">
    <location>
        <begin position="296"/>
        <end position="354"/>
    </location>
</feature>
<evidence type="ECO:0000313" key="2">
    <source>
        <dbReference type="EMBL" id="KAG5637832.1"/>
    </source>
</evidence>
<evidence type="ECO:0000313" key="3">
    <source>
        <dbReference type="Proteomes" id="UP000717328"/>
    </source>
</evidence>
<feature type="region of interest" description="Disordered" evidence="1">
    <location>
        <begin position="93"/>
        <end position="199"/>
    </location>
</feature>
<reference evidence="2" key="1">
    <citation type="submission" date="2021-02" db="EMBL/GenBank/DDBJ databases">
        <authorList>
            <person name="Nieuwenhuis M."/>
            <person name="Van De Peppel L.J.J."/>
        </authorList>
    </citation>
    <scope>NUCLEOTIDE SEQUENCE</scope>
    <source>
        <strain evidence="2">D49</strain>
    </source>
</reference>
<feature type="compositionally biased region" description="Basic residues" evidence="1">
    <location>
        <begin position="175"/>
        <end position="190"/>
    </location>
</feature>
<protein>
    <submittedName>
        <fullName evidence="2">Uncharacterized protein</fullName>
    </submittedName>
</protein>
<keyword evidence="3" id="KW-1185">Reference proteome</keyword>
<organism evidence="2 3">
    <name type="scientific">Sphagnurus paluster</name>
    <dbReference type="NCBI Taxonomy" id="117069"/>
    <lineage>
        <taxon>Eukaryota</taxon>
        <taxon>Fungi</taxon>
        <taxon>Dikarya</taxon>
        <taxon>Basidiomycota</taxon>
        <taxon>Agaricomycotina</taxon>
        <taxon>Agaricomycetes</taxon>
        <taxon>Agaricomycetidae</taxon>
        <taxon>Agaricales</taxon>
        <taxon>Tricholomatineae</taxon>
        <taxon>Lyophyllaceae</taxon>
        <taxon>Sphagnurus</taxon>
    </lineage>
</organism>
<sequence>MTLFSTERGFFSNGLMSLPKLDKATFISSYLQEQTAHAKAYTSQGQSLQLSWDQEEKCGDPAECPSDFEEPTEIRLPSSLLVVDYGFGTPVLKPRVVKRPTPQVEDSPPNSKSPRPDIKVRNTTDEPRSKEGQTKRKRTTSGTPPKAIAKAKPPPPTEKRSKPVSESDLASEHAKRLKDRRERKRAKRAIMKPAAEDMASELLLEKKGSKKRNTKGDSNSRVPAGLALMHGFSATNVGPGRLTAEPRRRLLLTLRNVEWEARRIESSFAESDFLGQILKRPKCSIVKRKEIRSSGSDITSSADLEGDQAPQAKTKKTNKELKKHIKSAQVEKKATPTDQSSKSKNQSTVLDGPLGAKDVESINWDIELGSVILPSKNSLASESGKQTLLLDTRHVSWTAAISVKPPKSEADLQQYQTQSHSEVHIDTGAHYSNSSIGPSDSASQHRGASPNPKLTASSKYFDAPTLPTSRQQSLDAQFVTKSISKRVTACITSNKNPTKSDLSPILLNIPTNNSTITPVKPVAPSIHSIIGVEQVTVENYATDNPNDHHLDCLPVVDPRDYEYSEGDFRLWPPGQVAYPDVPSQGLMEDYATYIDDDQDDDLYYSIENSYNNRLSFHKWHELDGSFGYEHYSHATENDEQDCMVIGTWTYDEDDSITYDDDGYDSPEYHGFCNLNSNDNDRFDDSGSFLGYQTVDDVDETHASGTLDDDSQEKDHGSGVDLYTEDTDRSFDFGTGRFAQGRALLLGYSNDLGLGSSQEPSLRPKVSLVEADVAKGLRNHWLPQRL</sequence>
<feature type="compositionally biased region" description="Basic and acidic residues" evidence="1">
    <location>
        <begin position="157"/>
        <end position="174"/>
    </location>
</feature>
<reference evidence="2" key="2">
    <citation type="submission" date="2021-10" db="EMBL/GenBank/DDBJ databases">
        <title>Phylogenomics reveals ancestral predisposition of the termite-cultivated fungus Termitomyces towards a domesticated lifestyle.</title>
        <authorList>
            <person name="Auxier B."/>
            <person name="Grum-Grzhimaylo A."/>
            <person name="Cardenas M.E."/>
            <person name="Lodge J.D."/>
            <person name="Laessoe T."/>
            <person name="Pedersen O."/>
            <person name="Smith M.E."/>
            <person name="Kuyper T.W."/>
            <person name="Franco-Molano E.A."/>
            <person name="Baroni T.J."/>
            <person name="Aanen D.K."/>
        </authorList>
    </citation>
    <scope>NUCLEOTIDE SEQUENCE</scope>
    <source>
        <strain evidence="2">D49</strain>
    </source>
</reference>
<gene>
    <name evidence="2" type="ORF">H0H81_003037</name>
</gene>
<feature type="compositionally biased region" description="Polar residues" evidence="1">
    <location>
        <begin position="336"/>
        <end position="349"/>
    </location>
</feature>
<comment type="caution">
    <text evidence="2">The sequence shown here is derived from an EMBL/GenBank/DDBJ whole genome shotgun (WGS) entry which is preliminary data.</text>
</comment>
<dbReference type="Proteomes" id="UP000717328">
    <property type="component" value="Unassembled WGS sequence"/>
</dbReference>
<dbReference type="EMBL" id="JABCKI010005800">
    <property type="protein sequence ID" value="KAG5637832.1"/>
    <property type="molecule type" value="Genomic_DNA"/>
</dbReference>
<accession>A0A9P7FSL7</accession>
<evidence type="ECO:0000256" key="1">
    <source>
        <dbReference type="SAM" id="MobiDB-lite"/>
    </source>
</evidence>
<feature type="compositionally biased region" description="Polar residues" evidence="1">
    <location>
        <begin position="430"/>
        <end position="458"/>
    </location>
</feature>
<proteinExistence type="predicted"/>
<dbReference type="AlphaFoldDB" id="A0A9P7FSL7"/>
<feature type="region of interest" description="Disordered" evidence="1">
    <location>
        <begin position="428"/>
        <end position="468"/>
    </location>
</feature>
<feature type="compositionally biased region" description="Basic and acidic residues" evidence="1">
    <location>
        <begin position="114"/>
        <end position="134"/>
    </location>
</feature>
<feature type="region of interest" description="Disordered" evidence="1">
    <location>
        <begin position="700"/>
        <end position="722"/>
    </location>
</feature>